<evidence type="ECO:0000313" key="2">
    <source>
        <dbReference type="EMBL" id="MCU4750946.1"/>
    </source>
</evidence>
<evidence type="ECO:0000313" key="3">
    <source>
        <dbReference type="Proteomes" id="UP001321047"/>
    </source>
</evidence>
<dbReference type="Proteomes" id="UP001321047">
    <property type="component" value="Unassembled WGS sequence"/>
</dbReference>
<keyword evidence="3" id="KW-1185">Reference proteome</keyword>
<dbReference type="RefSeq" id="WP_342806210.1">
    <property type="nucleotide sequence ID" value="NZ_JAOPJZ010000001.1"/>
</dbReference>
<reference evidence="2 3" key="1">
    <citation type="submission" date="2022-09" db="EMBL/GenBank/DDBJ databases">
        <title>Enrichment on poylsaccharides allowed isolation of novel metabolic and taxonomic groups of Haloarchaea.</title>
        <authorList>
            <person name="Sorokin D.Y."/>
            <person name="Elcheninov A.G."/>
            <person name="Khizhniak T.V."/>
            <person name="Kolganova T.V."/>
            <person name="Kublanov I.V."/>
        </authorList>
    </citation>
    <scope>NUCLEOTIDE SEQUENCE [LARGE SCALE GENOMIC DNA]</scope>
    <source>
        <strain evidence="2 3">AArc-curdl1</strain>
    </source>
</reference>
<sequence length="1275" mass="143714">MSDTRIHDIFQQSPTRELEEVQKVNARERAVNDVREFYETDSARNVLTTLGNLVDKYPHEEPRFLYISATFGSGKTHLLKLAGFAADTESEYADLGEELANRWPGFQSFRRSIADSHVDRLKPVFLNLLNRDASQEPPLPYLIYEAVGRELGYPTDPNWLLEWAWQLDMNHGDCWTQLQEIEHDGKTFDEVYEERASLRSWLYEAVPTLEESPFSSPEGVKRSIDEAVTEVDPDEFDPEELVNRIEAAQTYLSTSDTETELLIGLDEVALFIGDGRHRYREFQDTMEALTKLGVGPNPPIIGTGQYPIESIHGEFEDTDVTDQPWFGAQEPLEGADTEIIVRKRWLQKDADGQRAVESALTEVPDLTLDSYVNIADADPNSIESYPFREYDLGLLRNVIQQLMPRGRVTEEEYVQGRALLILVRSLFTRFEWGEKSVGDLVTWDELYDLLVAETTYVPLWVQEMVDNKLIPSAGGDEDAHTVRVAKALYLLNQVRSDVPSTPENLARLMTGSTDASVASTLDDVETALAALVEDRKVLTETNDRGDEEYLLVSEEQEDILTRAKTRAQQISSHRLSAKLETYLQDGSDHLLSEGSRHEVDFEGERRVPLRFEYSVLDPIERAPTPEFDAIRIRLVADRPDTVAEQVDAWQSTNNGREGGEHVLVAVNVAESLVERLRDVMGTQEVLSEETETYPDLEADHRDEQRALESAVREQLDDAEIYVLTGSSRGRYEDVFEQVVTGQVQSVFGGTRHVLTGGITEVDDAKKMAQFFRGVGDWPLSSEDAITLGVDTERAELADGWCQQFLDEYETQQSVRGENLLSETVQRGGKYRGTPRESISALLITLAAANEIAIRRNDEYVTEPAAIGRAVRNKTNLVDVQIRFESVGDPEQIRRITESIIDGPISGSDPDAWLSELQAWVDENSVLVKRVFRGVSREFGDRAPLDKLEDALEPALGGESLEADDFGTDEIETQAARFDRATELFRTESGEESLWERFTDTTTEMQRLHPGADVTAEMQRIVDGDEIPDADRLRATLDDADAHRRRVVREQYERLTGETPADDDPADVVSSLSTWLFAHDGSSKETADSVAVEFEGVTIDDLYDLFETAWDGDTFSEAELVDPAAVQQTERYASARRLLEGEGQDGSLWSQLRDAAKRLEDEYPNHPITDDVTETLARSQPPSVDEVQRLLEEAEDPFEVDERLEELAGELQAEYPDHEITLAVVDAVERDTPPSDERTGELIEEAERLLEGVDEQLRRILETVDDLEDDSVVLIE</sequence>
<evidence type="ECO:0000256" key="1">
    <source>
        <dbReference type="SAM" id="Coils"/>
    </source>
</evidence>
<name>A0AAP2Z5B4_9EURY</name>
<organism evidence="2 3">
    <name type="scientific">Natronosalvus hydrolyticus</name>
    <dbReference type="NCBI Taxonomy" id="2979988"/>
    <lineage>
        <taxon>Archaea</taxon>
        <taxon>Methanobacteriati</taxon>
        <taxon>Methanobacteriota</taxon>
        <taxon>Stenosarchaea group</taxon>
        <taxon>Halobacteria</taxon>
        <taxon>Halobacteriales</taxon>
        <taxon>Natrialbaceae</taxon>
        <taxon>Natronosalvus</taxon>
    </lineage>
</organism>
<proteinExistence type="predicted"/>
<keyword evidence="1" id="KW-0175">Coiled coil</keyword>
<feature type="coiled-coil region" evidence="1">
    <location>
        <begin position="1242"/>
        <end position="1269"/>
    </location>
</feature>
<protein>
    <recommendedName>
        <fullName evidence="4">BREX system P-loop protein BrxC</fullName>
    </recommendedName>
</protein>
<dbReference type="AlphaFoldDB" id="A0AAP2Z5B4"/>
<comment type="caution">
    <text evidence="2">The sequence shown here is derived from an EMBL/GenBank/DDBJ whole genome shotgun (WGS) entry which is preliminary data.</text>
</comment>
<accession>A0AAP2Z5B4</accession>
<gene>
    <name evidence="2" type="ORF">OB919_02935</name>
</gene>
<evidence type="ECO:0008006" key="4">
    <source>
        <dbReference type="Google" id="ProtNLM"/>
    </source>
</evidence>
<dbReference type="EMBL" id="JAOPJZ010000001">
    <property type="protein sequence ID" value="MCU4750946.1"/>
    <property type="molecule type" value="Genomic_DNA"/>
</dbReference>